<dbReference type="Pfam" id="PF00465">
    <property type="entry name" value="Fe-ADH"/>
    <property type="match status" value="1"/>
</dbReference>
<dbReference type="InterPro" id="IPR018211">
    <property type="entry name" value="ADH_Fe_CS"/>
</dbReference>
<dbReference type="Pfam" id="PF25137">
    <property type="entry name" value="ADH_Fe_C"/>
    <property type="match status" value="1"/>
</dbReference>
<evidence type="ECO:0000256" key="1">
    <source>
        <dbReference type="ARBA" id="ARBA00023002"/>
    </source>
</evidence>
<gene>
    <name evidence="4" type="ORF">H8923_05655</name>
</gene>
<dbReference type="PROSITE" id="PS00060">
    <property type="entry name" value="ADH_IRON_2"/>
    <property type="match status" value="1"/>
</dbReference>
<dbReference type="InterPro" id="IPR056798">
    <property type="entry name" value="ADH_Fe_C"/>
</dbReference>
<dbReference type="CDD" id="cd14860">
    <property type="entry name" value="4HBD_NAD"/>
    <property type="match status" value="1"/>
</dbReference>
<evidence type="ECO:0000313" key="5">
    <source>
        <dbReference type="Proteomes" id="UP000609849"/>
    </source>
</evidence>
<evidence type="ECO:0000259" key="2">
    <source>
        <dbReference type="Pfam" id="PF00465"/>
    </source>
</evidence>
<keyword evidence="1" id="KW-0560">Oxidoreductase</keyword>
<dbReference type="EMBL" id="JACRWE010000002">
    <property type="protein sequence ID" value="MBC5996240.1"/>
    <property type="molecule type" value="Genomic_DNA"/>
</dbReference>
<dbReference type="InterPro" id="IPR039697">
    <property type="entry name" value="Alcohol_dehydrogenase_Fe"/>
</dbReference>
<feature type="domain" description="Fe-containing alcohol dehydrogenase-like C-terminal" evidence="3">
    <location>
        <begin position="173"/>
        <end position="364"/>
    </location>
</feature>
<comment type="caution">
    <text evidence="4">The sequence shown here is derived from an EMBL/GenBank/DDBJ whole genome shotgun (WGS) entry which is preliminary data.</text>
</comment>
<organism evidence="4 5">
    <name type="scientific">Romboutsia faecis</name>
    <dbReference type="NCBI Taxonomy" id="2764597"/>
    <lineage>
        <taxon>Bacteria</taxon>
        <taxon>Bacillati</taxon>
        <taxon>Bacillota</taxon>
        <taxon>Clostridia</taxon>
        <taxon>Peptostreptococcales</taxon>
        <taxon>Peptostreptococcaceae</taxon>
        <taxon>Romboutsia</taxon>
    </lineage>
</organism>
<dbReference type="Gene3D" id="3.40.50.1970">
    <property type="match status" value="1"/>
</dbReference>
<proteinExistence type="predicted"/>
<dbReference type="PANTHER" id="PTHR11496:SF83">
    <property type="entry name" value="HYDROXYACID-OXOACID TRANSHYDROGENASE, MITOCHONDRIAL"/>
    <property type="match status" value="1"/>
</dbReference>
<accession>A0ABR7JMX3</accession>
<dbReference type="InterPro" id="IPR001670">
    <property type="entry name" value="ADH_Fe/GldA"/>
</dbReference>
<feature type="domain" description="Alcohol dehydrogenase iron-type/glycerol dehydrogenase GldA" evidence="2">
    <location>
        <begin position="27"/>
        <end position="161"/>
    </location>
</feature>
<keyword evidence="5" id="KW-1185">Reference proteome</keyword>
<sequence>MEKTDIKKFNNTKEFIEEFKIGEGDFILVSKGLYEKYFNQIDLKATVIYKNKYGNGEPTDIMMDNLLEDFNNSNCTRIIAIGGGTVIDMAKILVLKNGKSTEDIFYKRVPLEKVRPLIAIPTTCGTGSEVSNISVTEMTKLNTKMGLAIDELYPDYAVLIPELLTDLPDKFFAASAIDALIHAIESYMSPKATIYTELYSKEAINMILEGFQKIVQNGKESRITMHDKFLTASNLAGIAFNNAGNGAVHAMSSPLSGKYHVSHGEANYQFFTAVFKEYTEKNPTGKINVLNKYLSTILNCDINDVYIKLEELLDKIMVRKNLKEYGMKEEDIEDFAESVIKNQQRLLSQAYIKFTKEELEDIYRGLF</sequence>
<protein>
    <submittedName>
        <fullName evidence="4">4-hydroxybutyrate dehydrogenase</fullName>
    </submittedName>
</protein>
<evidence type="ECO:0000259" key="3">
    <source>
        <dbReference type="Pfam" id="PF25137"/>
    </source>
</evidence>
<evidence type="ECO:0000313" key="4">
    <source>
        <dbReference type="EMBL" id="MBC5996240.1"/>
    </source>
</evidence>
<dbReference type="Gene3D" id="1.20.1090.10">
    <property type="entry name" value="Dehydroquinate synthase-like - alpha domain"/>
    <property type="match status" value="1"/>
</dbReference>
<dbReference type="SUPFAM" id="SSF56796">
    <property type="entry name" value="Dehydroquinate synthase-like"/>
    <property type="match status" value="1"/>
</dbReference>
<name>A0ABR7JMX3_9FIRM</name>
<dbReference type="PANTHER" id="PTHR11496">
    <property type="entry name" value="ALCOHOL DEHYDROGENASE"/>
    <property type="match status" value="1"/>
</dbReference>
<reference evidence="4 5" key="1">
    <citation type="submission" date="2020-08" db="EMBL/GenBank/DDBJ databases">
        <authorList>
            <person name="Liu C."/>
            <person name="Sun Q."/>
        </authorList>
    </citation>
    <scope>NUCLEOTIDE SEQUENCE [LARGE SCALE GENOMIC DNA]</scope>
    <source>
        <strain evidence="4 5">NSJ-18</strain>
    </source>
</reference>
<dbReference type="Proteomes" id="UP000609849">
    <property type="component" value="Unassembled WGS sequence"/>
</dbReference>